<reference evidence="1" key="1">
    <citation type="submission" date="2018-06" db="EMBL/GenBank/DDBJ databases">
        <authorList>
            <person name="Zhirakovskaya E."/>
        </authorList>
    </citation>
    <scope>NUCLEOTIDE SEQUENCE</scope>
</reference>
<accession>A0A3B0QU67</accession>
<name>A0A3B0QU67_9ZZZZ</name>
<dbReference type="EMBL" id="UOEB01000190">
    <property type="protein sequence ID" value="VAV84920.1"/>
    <property type="molecule type" value="Genomic_DNA"/>
</dbReference>
<dbReference type="AlphaFoldDB" id="A0A3B0QU67"/>
<proteinExistence type="predicted"/>
<dbReference type="InterPro" id="IPR019853">
    <property type="entry name" value="GldB-like"/>
</dbReference>
<sequence>MNKLLSIIIVVACVTLSCKTDSKLEQDISKIDIDVTVERFDQLFAKVTPEGLPELKKAYPFMFSKRYSDSVWIARINDTLQRQLSNQVNTVHGDFKTTKAEIHGLFQHLKYYFKDFKSPRIITVISDVDFRNKVIVTDSIVLIALDTYLGEDHFFYSDIYQYIKQNLKPSQIAPDLAVQYAQQHIYQHRRKTLLDEMIYFGKILYFKDVMLPNISDQEKIGYTKAQLDWAQDNESNIWRDFVEKELLFSTDSKLASRFINPAPFSKFNLELDSESPGRLGQYMGWQIVRAYAENNEASLQDILGMDAEEIFNNSKFKPRK</sequence>
<protein>
    <submittedName>
        <fullName evidence="1">GldB</fullName>
    </submittedName>
</protein>
<dbReference type="NCBIfam" id="TIGR03514">
    <property type="entry name" value="GldB_lipo"/>
    <property type="match status" value="1"/>
</dbReference>
<dbReference type="PROSITE" id="PS51257">
    <property type="entry name" value="PROKAR_LIPOPROTEIN"/>
    <property type="match status" value="1"/>
</dbReference>
<gene>
    <name evidence="1" type="ORF">MNBD_BACTEROID02-1530</name>
</gene>
<dbReference type="Pfam" id="PF25594">
    <property type="entry name" value="GldB_lipo"/>
    <property type="match status" value="1"/>
</dbReference>
<organism evidence="1">
    <name type="scientific">hydrothermal vent metagenome</name>
    <dbReference type="NCBI Taxonomy" id="652676"/>
    <lineage>
        <taxon>unclassified sequences</taxon>
        <taxon>metagenomes</taxon>
        <taxon>ecological metagenomes</taxon>
    </lineage>
</organism>
<evidence type="ECO:0000313" key="1">
    <source>
        <dbReference type="EMBL" id="VAV84920.1"/>
    </source>
</evidence>